<protein>
    <recommendedName>
        <fullName evidence="2">cysteine--tRNA ligase</fullName>
        <ecNumber evidence="2">6.1.1.16</ecNumber>
    </recommendedName>
    <alternativeName>
        <fullName evidence="10">Cysteinyl-tRNA synthetase</fullName>
    </alternativeName>
</protein>
<keyword evidence="6" id="KW-0862">Zinc</keyword>
<comment type="cofactor">
    <cofactor evidence="1">
        <name>Zn(2+)</name>
        <dbReference type="ChEBI" id="CHEBI:29105"/>
    </cofactor>
</comment>
<evidence type="ECO:0000256" key="3">
    <source>
        <dbReference type="ARBA" id="ARBA00022598"/>
    </source>
</evidence>
<evidence type="ECO:0000256" key="4">
    <source>
        <dbReference type="ARBA" id="ARBA00022723"/>
    </source>
</evidence>
<dbReference type="CDD" id="cd00672">
    <property type="entry name" value="CysRS_core"/>
    <property type="match status" value="1"/>
</dbReference>
<organism evidence="12 13">
    <name type="scientific">Giardia muris</name>
    <dbReference type="NCBI Taxonomy" id="5742"/>
    <lineage>
        <taxon>Eukaryota</taxon>
        <taxon>Metamonada</taxon>
        <taxon>Diplomonadida</taxon>
        <taxon>Hexamitidae</taxon>
        <taxon>Giardiinae</taxon>
        <taxon>Giardia</taxon>
    </lineage>
</organism>
<proteinExistence type="inferred from homology"/>
<dbReference type="Pfam" id="PF01406">
    <property type="entry name" value="tRNA-synt_1e"/>
    <property type="match status" value="1"/>
</dbReference>
<dbReference type="EMBL" id="VDLU01000004">
    <property type="protein sequence ID" value="TNJ26983.1"/>
    <property type="molecule type" value="Genomic_DNA"/>
</dbReference>
<gene>
    <name evidence="12" type="ORF">GMRT_15109</name>
</gene>
<dbReference type="AlphaFoldDB" id="A0A4Z1SZ94"/>
<evidence type="ECO:0000259" key="11">
    <source>
        <dbReference type="Pfam" id="PF01406"/>
    </source>
</evidence>
<dbReference type="OrthoDB" id="438179at2759"/>
<dbReference type="InterPro" id="IPR015803">
    <property type="entry name" value="Cys-tRNA-ligase"/>
</dbReference>
<dbReference type="EC" id="6.1.1.16" evidence="2"/>
<dbReference type="PANTHER" id="PTHR10890:SF3">
    <property type="entry name" value="CYSTEINE--TRNA LIGASE, CYTOPLASMIC"/>
    <property type="match status" value="1"/>
</dbReference>
<keyword evidence="9 12" id="KW-0030">Aminoacyl-tRNA synthetase</keyword>
<dbReference type="HAMAP" id="MF_00041">
    <property type="entry name" value="Cys_tRNA_synth"/>
    <property type="match status" value="1"/>
</dbReference>
<evidence type="ECO:0000313" key="12">
    <source>
        <dbReference type="EMBL" id="TNJ26983.1"/>
    </source>
</evidence>
<dbReference type="InterPro" id="IPR032678">
    <property type="entry name" value="tRNA-synt_1_cat_dom"/>
</dbReference>
<evidence type="ECO:0000256" key="9">
    <source>
        <dbReference type="ARBA" id="ARBA00023146"/>
    </source>
</evidence>
<keyword evidence="13" id="KW-1185">Reference proteome</keyword>
<feature type="domain" description="tRNA synthetases class I catalytic" evidence="11">
    <location>
        <begin position="24"/>
        <end position="347"/>
    </location>
</feature>
<reference evidence="12 13" key="1">
    <citation type="submission" date="2019-05" db="EMBL/GenBank/DDBJ databases">
        <title>The compact genome of Giardia muris reveals important steps in the evolution of intestinal protozoan parasites.</title>
        <authorList>
            <person name="Xu F."/>
            <person name="Jimenez-Gonzalez A."/>
            <person name="Einarsson E."/>
            <person name="Astvaldsson A."/>
            <person name="Peirasmaki D."/>
            <person name="Eckmann L."/>
            <person name="Andersson J.O."/>
            <person name="Svard S.G."/>
            <person name="Jerlstrom-Hultqvist J."/>
        </authorList>
    </citation>
    <scope>NUCLEOTIDE SEQUENCE [LARGE SCALE GENOMIC DNA]</scope>
    <source>
        <strain evidence="12 13">Roberts-Thomson</strain>
    </source>
</reference>
<dbReference type="GO" id="GO:0006423">
    <property type="term" value="P:cysteinyl-tRNA aminoacylation"/>
    <property type="evidence" value="ECO:0007669"/>
    <property type="project" value="InterPro"/>
</dbReference>
<evidence type="ECO:0000256" key="2">
    <source>
        <dbReference type="ARBA" id="ARBA00012832"/>
    </source>
</evidence>
<evidence type="ECO:0000256" key="6">
    <source>
        <dbReference type="ARBA" id="ARBA00022833"/>
    </source>
</evidence>
<dbReference type="PANTHER" id="PTHR10890">
    <property type="entry name" value="CYSTEINYL-TRNA SYNTHETASE"/>
    <property type="match status" value="1"/>
</dbReference>
<dbReference type="InterPro" id="IPR024909">
    <property type="entry name" value="Cys-tRNA/MSH_ligase"/>
</dbReference>
<keyword evidence="3" id="KW-0436">Ligase</keyword>
<dbReference type="GO" id="GO:0046872">
    <property type="term" value="F:metal ion binding"/>
    <property type="evidence" value="ECO:0007669"/>
    <property type="project" value="UniProtKB-KW"/>
</dbReference>
<dbReference type="PRINTS" id="PR00983">
    <property type="entry name" value="TRNASYNTHCYS"/>
</dbReference>
<keyword evidence="5" id="KW-0547">Nucleotide-binding</keyword>
<keyword evidence="4" id="KW-0479">Metal-binding</keyword>
<dbReference type="GO" id="GO:0004817">
    <property type="term" value="F:cysteine-tRNA ligase activity"/>
    <property type="evidence" value="ECO:0007669"/>
    <property type="project" value="UniProtKB-EC"/>
</dbReference>
<evidence type="ECO:0000256" key="5">
    <source>
        <dbReference type="ARBA" id="ARBA00022741"/>
    </source>
</evidence>
<comment type="caution">
    <text evidence="12">The sequence shown here is derived from an EMBL/GenBank/DDBJ whole genome shotgun (WGS) entry which is preliminary data.</text>
</comment>
<dbReference type="NCBIfam" id="TIGR00435">
    <property type="entry name" value="cysS"/>
    <property type="match status" value="1"/>
</dbReference>
<dbReference type="Proteomes" id="UP000315496">
    <property type="component" value="Chromosome 4"/>
</dbReference>
<evidence type="ECO:0000313" key="13">
    <source>
        <dbReference type="Proteomes" id="UP000315496"/>
    </source>
</evidence>
<sequence length="641" mass="72875">MSPGYPTSIVVENTLSNKREELRTLRPNRLRVYICGPTVYDSTHLGHARTYVTFDIIRRILEDHCGISLTYQCNITDIDDKIIVRAIERGLPIHEVCRRYEQEFLADMSSLNVRDFTLITRVSEYMAEIIDTIQRILDNGFAYESAGSIYFDVTAAHAAGKKYPRLRPRGNSSDELHSALRLLEDAEGTLLKNRVDEKRSPHDFALWKAWKETEPEDAKWDATFLLGPTRDVTTLSGRPGWHIECSAMSIKELGTTFDLHLGGYDLQFPHHDNELIQTEAATGCQQAVNYFLHSGHLRVAGDVMSKSKKNFKTVREILEIYTPNQIRMLFTMVPYSSSLDYSLAMMDGALAREKIIVNFLANIDHEIGILSKKAPSSLRLTEPERLLTDAISAFPALIDSHFRKNFDYVEAMNAVLDLVDRIKAYLHTCSNTEVEPKRHILAQARVFVLRVLNTLGFTYGQGGYEGGDGKAVAEVVATFRGRVREVVQGLTPDTPIKDIKGMLLMLCDEVRDELLPPTGFILEDADDQTLVKHIDVLAWKAQKRREDELAASKRAQQERLCREREEKLRAERERAQIPAEDLFRNDPTYSNFDSRGIPTHLAELDPTTGNPVPVPKSRLKKLVKEWEQQKKLNEKHADVPI</sequence>
<evidence type="ECO:0000256" key="7">
    <source>
        <dbReference type="ARBA" id="ARBA00022840"/>
    </source>
</evidence>
<accession>A0A4Z1SZ94</accession>
<dbReference type="VEuPathDB" id="GiardiaDB:GMRT_15109"/>
<dbReference type="FunFam" id="3.40.50.620:FF:000218">
    <property type="entry name" value="Cysteine-tRNA ligase"/>
    <property type="match status" value="1"/>
</dbReference>
<evidence type="ECO:0000256" key="10">
    <source>
        <dbReference type="ARBA" id="ARBA00031499"/>
    </source>
</evidence>
<name>A0A4Z1SZ94_GIAMU</name>
<dbReference type="GO" id="GO:0005737">
    <property type="term" value="C:cytoplasm"/>
    <property type="evidence" value="ECO:0007669"/>
    <property type="project" value="TreeGrafter"/>
</dbReference>
<evidence type="ECO:0000256" key="8">
    <source>
        <dbReference type="ARBA" id="ARBA00022917"/>
    </source>
</evidence>
<dbReference type="Gene3D" id="3.40.50.620">
    <property type="entry name" value="HUPs"/>
    <property type="match status" value="1"/>
</dbReference>
<keyword evidence="8" id="KW-0648">Protein biosynthesis</keyword>
<evidence type="ECO:0000256" key="1">
    <source>
        <dbReference type="ARBA" id="ARBA00001947"/>
    </source>
</evidence>
<dbReference type="SUPFAM" id="SSF52374">
    <property type="entry name" value="Nucleotidylyl transferase"/>
    <property type="match status" value="1"/>
</dbReference>
<keyword evidence="7" id="KW-0067">ATP-binding</keyword>
<dbReference type="GO" id="GO:0005524">
    <property type="term" value="F:ATP binding"/>
    <property type="evidence" value="ECO:0007669"/>
    <property type="project" value="UniProtKB-KW"/>
</dbReference>
<dbReference type="InterPro" id="IPR014729">
    <property type="entry name" value="Rossmann-like_a/b/a_fold"/>
</dbReference>